<sequence length="94" mass="10270">MSKVQATKQDPKASRKAEAVSRTAKNKARRLARHVKAHPEDLQSASKVGKPLGVRKAPLKKGAHAPKNRHKMYRDEAGHILGAPAFKASEKADQ</sequence>
<feature type="compositionally biased region" description="Basic residues" evidence="1">
    <location>
        <begin position="57"/>
        <end position="70"/>
    </location>
</feature>
<dbReference type="Proteomes" id="UP000031804">
    <property type="component" value="Segment"/>
</dbReference>
<proteinExistence type="predicted"/>
<name>A0A0B5GYR7_9CAUD</name>
<feature type="region of interest" description="Disordered" evidence="1">
    <location>
        <begin position="1"/>
        <end position="70"/>
    </location>
</feature>
<evidence type="ECO:0000313" key="2">
    <source>
        <dbReference type="EMBL" id="AJF40846.1"/>
    </source>
</evidence>
<dbReference type="OrthoDB" id="29315at10239"/>
<keyword evidence="3" id="KW-1185">Reference proteome</keyword>
<feature type="compositionally biased region" description="Basic residues" evidence="1">
    <location>
        <begin position="24"/>
        <end position="36"/>
    </location>
</feature>
<dbReference type="KEGG" id="vg:26634057"/>
<dbReference type="Pfam" id="PF22887">
    <property type="entry name" value="DUF7022"/>
    <property type="match status" value="1"/>
</dbReference>
<organism evidence="2 3">
    <name type="scientific">Vibrio phage phi 3</name>
    <dbReference type="NCBI Taxonomy" id="1589298"/>
    <lineage>
        <taxon>Viruses</taxon>
        <taxon>Duplodnaviria</taxon>
        <taxon>Heunggongvirae</taxon>
        <taxon>Uroviricota</taxon>
        <taxon>Caudoviricetes</taxon>
        <taxon>Demerecviridae</taxon>
        <taxon>Ermolyevavirinae</taxon>
        <taxon>Jesfedecavirus</taxon>
        <taxon>Jesfedecavirus phi3</taxon>
    </lineage>
</organism>
<dbReference type="EMBL" id="KP280063">
    <property type="protein sequence ID" value="AJF40846.1"/>
    <property type="molecule type" value="Genomic_DNA"/>
</dbReference>
<accession>A0A0B5GYR7</accession>
<dbReference type="GeneID" id="26634057"/>
<dbReference type="RefSeq" id="YP_009207544.1">
    <property type="nucleotide sequence ID" value="NC_028895.1"/>
</dbReference>
<evidence type="ECO:0000313" key="3">
    <source>
        <dbReference type="Proteomes" id="UP000031804"/>
    </source>
</evidence>
<dbReference type="InterPro" id="IPR054287">
    <property type="entry name" value="DUF7022"/>
</dbReference>
<feature type="compositionally biased region" description="Basic and acidic residues" evidence="1">
    <location>
        <begin position="9"/>
        <end position="19"/>
    </location>
</feature>
<evidence type="ECO:0000256" key="1">
    <source>
        <dbReference type="SAM" id="MobiDB-lite"/>
    </source>
</evidence>
<protein>
    <submittedName>
        <fullName evidence="2">Uncharacterized protein</fullName>
    </submittedName>
</protein>
<gene>
    <name evidence="2" type="ORF">SBVP3_0079</name>
</gene>
<reference evidence="2 3" key="1">
    <citation type="submission" date="2014-12" db="EMBL/GenBank/DDBJ databases">
        <title>Complete genome sequences of three Vibrio cholerae specific bacteriophages.</title>
        <authorList>
            <person name="Bhandare S.G."/>
            <person name="Warry A."/>
            <person name="Emes R.D."/>
            <person name="Hooton S.P.T."/>
            <person name="Barrow P.A."/>
            <person name="Atterbury R.J."/>
        </authorList>
    </citation>
    <scope>NUCLEOTIDE SEQUENCE [LARGE SCALE GENOMIC DNA]</scope>
</reference>